<keyword evidence="7" id="KW-1185">Reference proteome</keyword>
<comment type="caution">
    <text evidence="6">The sequence shown here is derived from an EMBL/GenBank/DDBJ whole genome shotgun (WGS) entry which is preliminary data.</text>
</comment>
<keyword evidence="3" id="KW-0503">Monooxygenase</keyword>
<comment type="cofactor">
    <cofactor evidence="1">
        <name>Cu(2+)</name>
        <dbReference type="ChEBI" id="CHEBI:29036"/>
    </cofactor>
</comment>
<feature type="domain" description="Tyrosinase copper-binding" evidence="4">
    <location>
        <begin position="1"/>
        <end position="29"/>
    </location>
</feature>
<dbReference type="SUPFAM" id="SSF48056">
    <property type="entry name" value="Di-copper centre-containing domain"/>
    <property type="match status" value="1"/>
</dbReference>
<dbReference type="OrthoDB" id="6132182at2759"/>
<evidence type="ECO:0000256" key="2">
    <source>
        <dbReference type="ARBA" id="ARBA00023002"/>
    </source>
</evidence>
<gene>
    <name evidence="6" type="ORF">M501DRAFT_1027645</name>
</gene>
<evidence type="ECO:0000313" key="6">
    <source>
        <dbReference type="EMBL" id="KAF2842744.1"/>
    </source>
</evidence>
<dbReference type="InterPro" id="IPR002227">
    <property type="entry name" value="Tyrosinase_Cu-bd"/>
</dbReference>
<proteinExistence type="predicted"/>
<evidence type="ECO:0000259" key="5">
    <source>
        <dbReference type="Pfam" id="PF18132"/>
    </source>
</evidence>
<dbReference type="EMBL" id="MU006089">
    <property type="protein sequence ID" value="KAF2842744.1"/>
    <property type="molecule type" value="Genomic_DNA"/>
</dbReference>
<evidence type="ECO:0000259" key="4">
    <source>
        <dbReference type="Pfam" id="PF00264"/>
    </source>
</evidence>
<protein>
    <submittedName>
        <fullName evidence="6">Di-copper centre-containing protein</fullName>
    </submittedName>
</protein>
<dbReference type="AlphaFoldDB" id="A0A9P4VWI8"/>
<evidence type="ECO:0000256" key="1">
    <source>
        <dbReference type="ARBA" id="ARBA00001973"/>
    </source>
</evidence>
<dbReference type="Gene3D" id="1.10.1280.10">
    <property type="entry name" value="Di-copper center containing domain from catechol oxidase"/>
    <property type="match status" value="1"/>
</dbReference>
<feature type="domain" description="Tyrosinase C-terminal" evidence="5">
    <location>
        <begin position="166"/>
        <end position="273"/>
    </location>
</feature>
<name>A0A9P4VWI8_9PEZI</name>
<evidence type="ECO:0000313" key="7">
    <source>
        <dbReference type="Proteomes" id="UP000799429"/>
    </source>
</evidence>
<organism evidence="6 7">
    <name type="scientific">Patellaria atrata CBS 101060</name>
    <dbReference type="NCBI Taxonomy" id="1346257"/>
    <lineage>
        <taxon>Eukaryota</taxon>
        <taxon>Fungi</taxon>
        <taxon>Dikarya</taxon>
        <taxon>Ascomycota</taxon>
        <taxon>Pezizomycotina</taxon>
        <taxon>Dothideomycetes</taxon>
        <taxon>Dothideomycetes incertae sedis</taxon>
        <taxon>Patellariales</taxon>
        <taxon>Patellariaceae</taxon>
        <taxon>Patellaria</taxon>
    </lineage>
</organism>
<sequence length="323" mass="37206">MSYIAVTAFGPIFWLHHSNVDRLFTIWLALYPLTTDQPQHWFEDPTRAQKALKPFHKSLESDGFWTSDDTRETGNLGYTYPDVPKKLQIQDGRRTFISVRTQEELIRDLNGLYGSTRHGVQKAHQKPVASRVLKLADAFQRREEVRIQAQITNADPLPEVIHEKVYIALIKYEIFDLRGEPFSVDLFIGKVPETNTPHDALEFKTLVERVYFFVTLVEIEDVAETPQFHRNQELRSLDPEDIAPFLKDNLHWRIVTTDGILRKEDVPSLKVAVAVGEATHFADSTKLSIYEKYKILYEITDNRLAGAQPEDHLLDGSDLYDNA</sequence>
<evidence type="ECO:0000256" key="3">
    <source>
        <dbReference type="ARBA" id="ARBA00023033"/>
    </source>
</evidence>
<dbReference type="Gene3D" id="2.60.310.20">
    <property type="match status" value="1"/>
</dbReference>
<accession>A0A9P4VWI8</accession>
<reference evidence="6" key="1">
    <citation type="journal article" date="2020" name="Stud. Mycol.">
        <title>101 Dothideomycetes genomes: a test case for predicting lifestyles and emergence of pathogens.</title>
        <authorList>
            <person name="Haridas S."/>
            <person name="Albert R."/>
            <person name="Binder M."/>
            <person name="Bloem J."/>
            <person name="Labutti K."/>
            <person name="Salamov A."/>
            <person name="Andreopoulos B."/>
            <person name="Baker S."/>
            <person name="Barry K."/>
            <person name="Bills G."/>
            <person name="Bluhm B."/>
            <person name="Cannon C."/>
            <person name="Castanera R."/>
            <person name="Culley D."/>
            <person name="Daum C."/>
            <person name="Ezra D."/>
            <person name="Gonzalez J."/>
            <person name="Henrissat B."/>
            <person name="Kuo A."/>
            <person name="Liang C."/>
            <person name="Lipzen A."/>
            <person name="Lutzoni F."/>
            <person name="Magnuson J."/>
            <person name="Mondo S."/>
            <person name="Nolan M."/>
            <person name="Ohm R."/>
            <person name="Pangilinan J."/>
            <person name="Park H.-J."/>
            <person name="Ramirez L."/>
            <person name="Alfaro M."/>
            <person name="Sun H."/>
            <person name="Tritt A."/>
            <person name="Yoshinaga Y."/>
            <person name="Zwiers L.-H."/>
            <person name="Turgeon B."/>
            <person name="Goodwin S."/>
            <person name="Spatafora J."/>
            <person name="Crous P."/>
            <person name="Grigoriev I."/>
        </authorList>
    </citation>
    <scope>NUCLEOTIDE SEQUENCE</scope>
    <source>
        <strain evidence="6">CBS 101060</strain>
    </source>
</reference>
<dbReference type="Proteomes" id="UP000799429">
    <property type="component" value="Unassembled WGS sequence"/>
</dbReference>
<dbReference type="GO" id="GO:0004497">
    <property type="term" value="F:monooxygenase activity"/>
    <property type="evidence" value="ECO:0007669"/>
    <property type="project" value="UniProtKB-KW"/>
</dbReference>
<dbReference type="InterPro" id="IPR008922">
    <property type="entry name" value="Di-copper_centre_dom_sf"/>
</dbReference>
<keyword evidence="2" id="KW-0560">Oxidoreductase</keyword>
<dbReference type="Pfam" id="PF18132">
    <property type="entry name" value="Tyrosinase_C"/>
    <property type="match status" value="1"/>
</dbReference>
<dbReference type="Pfam" id="PF00264">
    <property type="entry name" value="Tyrosinase"/>
    <property type="match status" value="1"/>
</dbReference>
<dbReference type="InterPro" id="IPR041640">
    <property type="entry name" value="Tyrosinase_C"/>
</dbReference>